<dbReference type="Pfam" id="PF02245">
    <property type="entry name" value="Pur_DNA_glyco"/>
    <property type="match status" value="1"/>
</dbReference>
<comment type="caution">
    <text evidence="6">The sequence shown here is derived from an EMBL/GenBank/DDBJ whole genome shotgun (WGS) entry which is preliminary data.</text>
</comment>
<dbReference type="RefSeq" id="WP_146320366.1">
    <property type="nucleotide sequence ID" value="NZ_VCQV01000043.1"/>
</dbReference>
<keyword evidence="3 5" id="KW-0378">Hydrolase</keyword>
<proteinExistence type="inferred from homology"/>
<reference evidence="6 7" key="2">
    <citation type="submission" date="2019-08" db="EMBL/GenBank/DDBJ databases">
        <title>Jejuicoccus antrihumi gen. nov., sp. nov., a new member of the family Dermacoccaceae isolated from a cave.</title>
        <authorList>
            <person name="Schumann P."/>
            <person name="Kim I.S."/>
        </authorList>
    </citation>
    <scope>NUCLEOTIDE SEQUENCE [LARGE SCALE GENOMIC DNA]</scope>
    <source>
        <strain evidence="6 7">C5-26</strain>
    </source>
</reference>
<accession>A0A563DSW3</accession>
<sequence>MAERATDEPPVLRTARSLLGRIVGHGGVTVRLTEVEAYAGVADPGSHAFRGPTRRNAVMFGPPGHLYVYFTYGMHHCMNVVLSPEGEASAVLLRAGAVVDGLATARSRRGRSSDRDLARGPARMTKCLAIDLSHNGSTIGSTGAGFVLGPAVAVDADSIRCGPRVGLSGPGGDGTAYPWRFWIDGEPSVSAYRPAKPRRRG</sequence>
<evidence type="ECO:0000256" key="5">
    <source>
        <dbReference type="HAMAP-Rule" id="MF_00527"/>
    </source>
</evidence>
<dbReference type="SUPFAM" id="SSF50486">
    <property type="entry name" value="FMT C-terminal domain-like"/>
    <property type="match status" value="1"/>
</dbReference>
<dbReference type="EMBL" id="VCQV01000043">
    <property type="protein sequence ID" value="TWP33337.1"/>
    <property type="molecule type" value="Genomic_DNA"/>
</dbReference>
<dbReference type="NCBIfam" id="NF002003">
    <property type="entry name" value="PRK00802.1-3"/>
    <property type="match status" value="1"/>
</dbReference>
<protein>
    <recommendedName>
        <fullName evidence="5">Putative 3-methyladenine DNA glycosylase</fullName>
        <ecNumber evidence="5">3.2.2.-</ecNumber>
    </recommendedName>
</protein>
<dbReference type="EC" id="3.2.2.-" evidence="5"/>
<dbReference type="HAMAP" id="MF_00527">
    <property type="entry name" value="3MGH"/>
    <property type="match status" value="1"/>
</dbReference>
<keyword evidence="6" id="KW-0326">Glycosidase</keyword>
<dbReference type="InterPro" id="IPR003180">
    <property type="entry name" value="MPG"/>
</dbReference>
<dbReference type="GO" id="GO:0006284">
    <property type="term" value="P:base-excision repair"/>
    <property type="evidence" value="ECO:0007669"/>
    <property type="project" value="InterPro"/>
</dbReference>
<reference evidence="6 7" key="1">
    <citation type="submission" date="2019-05" db="EMBL/GenBank/DDBJ databases">
        <authorList>
            <person name="Lee S.D."/>
        </authorList>
    </citation>
    <scope>NUCLEOTIDE SEQUENCE [LARGE SCALE GENOMIC DNA]</scope>
    <source>
        <strain evidence="6 7">C5-26</strain>
    </source>
</reference>
<dbReference type="InterPro" id="IPR036995">
    <property type="entry name" value="MPG_sf"/>
</dbReference>
<organism evidence="6 7">
    <name type="scientific">Leekyejoonella antrihumi</name>
    <dbReference type="NCBI Taxonomy" id="1660198"/>
    <lineage>
        <taxon>Bacteria</taxon>
        <taxon>Bacillati</taxon>
        <taxon>Actinomycetota</taxon>
        <taxon>Actinomycetes</taxon>
        <taxon>Micrococcales</taxon>
        <taxon>Dermacoccaceae</taxon>
        <taxon>Leekyejoonella</taxon>
    </lineage>
</organism>
<evidence type="ECO:0000313" key="6">
    <source>
        <dbReference type="EMBL" id="TWP33337.1"/>
    </source>
</evidence>
<dbReference type="Proteomes" id="UP000320244">
    <property type="component" value="Unassembled WGS sequence"/>
</dbReference>
<dbReference type="PANTHER" id="PTHR10429">
    <property type="entry name" value="DNA-3-METHYLADENINE GLYCOSYLASE"/>
    <property type="match status" value="1"/>
</dbReference>
<evidence type="ECO:0000256" key="3">
    <source>
        <dbReference type="ARBA" id="ARBA00022801"/>
    </source>
</evidence>
<evidence type="ECO:0000256" key="4">
    <source>
        <dbReference type="ARBA" id="ARBA00023204"/>
    </source>
</evidence>
<dbReference type="Gene3D" id="3.10.300.10">
    <property type="entry name" value="Methylpurine-DNA glycosylase (MPG)"/>
    <property type="match status" value="1"/>
</dbReference>
<dbReference type="GO" id="GO:0003905">
    <property type="term" value="F:alkylbase DNA N-glycosylase activity"/>
    <property type="evidence" value="ECO:0007669"/>
    <property type="project" value="InterPro"/>
</dbReference>
<dbReference type="OrthoDB" id="9794313at2"/>
<comment type="similarity">
    <text evidence="1 5">Belongs to the DNA glycosylase MPG family.</text>
</comment>
<keyword evidence="7" id="KW-1185">Reference proteome</keyword>
<evidence type="ECO:0000256" key="2">
    <source>
        <dbReference type="ARBA" id="ARBA00022763"/>
    </source>
</evidence>
<dbReference type="InterPro" id="IPR011034">
    <property type="entry name" value="Formyl_transferase-like_C_sf"/>
</dbReference>
<dbReference type="NCBIfam" id="TIGR00567">
    <property type="entry name" value="3mg"/>
    <property type="match status" value="1"/>
</dbReference>
<dbReference type="PANTHER" id="PTHR10429:SF0">
    <property type="entry name" value="DNA-3-METHYLADENINE GLYCOSYLASE"/>
    <property type="match status" value="1"/>
</dbReference>
<evidence type="ECO:0000313" key="7">
    <source>
        <dbReference type="Proteomes" id="UP000320244"/>
    </source>
</evidence>
<dbReference type="CDD" id="cd00540">
    <property type="entry name" value="AAG"/>
    <property type="match status" value="1"/>
</dbReference>
<name>A0A563DSW3_9MICO</name>
<keyword evidence="4 5" id="KW-0234">DNA repair</keyword>
<dbReference type="AlphaFoldDB" id="A0A563DSW3"/>
<gene>
    <name evidence="6" type="ORF">FGL98_21475</name>
</gene>
<dbReference type="GO" id="GO:0003677">
    <property type="term" value="F:DNA binding"/>
    <property type="evidence" value="ECO:0007669"/>
    <property type="project" value="InterPro"/>
</dbReference>
<keyword evidence="2 5" id="KW-0227">DNA damage</keyword>
<evidence type="ECO:0000256" key="1">
    <source>
        <dbReference type="ARBA" id="ARBA00009232"/>
    </source>
</evidence>